<dbReference type="CDD" id="cd11058">
    <property type="entry name" value="CYP60B-like"/>
    <property type="match status" value="1"/>
</dbReference>
<evidence type="ECO:0000256" key="6">
    <source>
        <dbReference type="PIRSR" id="PIRSR602401-1"/>
    </source>
</evidence>
<keyword evidence="8" id="KW-0812">Transmembrane</keyword>
<comment type="caution">
    <text evidence="9">The sequence shown here is derived from an EMBL/GenBank/DDBJ whole genome shotgun (WGS) entry which is preliminary data.</text>
</comment>
<evidence type="ECO:0000256" key="5">
    <source>
        <dbReference type="ARBA" id="ARBA00023004"/>
    </source>
</evidence>
<evidence type="ECO:0000256" key="4">
    <source>
        <dbReference type="ARBA" id="ARBA00022723"/>
    </source>
</evidence>
<sequence>MTISYRNMELSSFALKLDHDKLVALAIISLATLVTSLAAIAIYRVWFHPLSIFPGPRWLAVTNIPERWMSNISGTWIWRVSPLHRKYGPIVRIGPNRLAVDGSIGWFQVYAMRGKDDEFPKYPEYIFPGDGLSILGANQTNHRRHRRQFWSAFNDQALVEQEIVIQPYTDMLLQRLSERAKVGDPINIVDWINFLLFDIAGELVFSQPFDCLDKQEYHPWVSNFFWAVKGNAMNRFVKHYPVIEPLMNFFFTGKEQIKRETDQRNMTFHHAMQRMKLGEQPTPGRRDFMSFLMRRNRDGGGLTDPEILVDCPVLIGASSETTTTALSGFFFYLGTSPQAYQRLVEEVRSSFKSESEINMKTTKQLEYLNATVDEALRVYPPAAESPPRISPGAEIEGKYLPKGVIVSIYQWGTFHNPDNFADPDDYIPERWLQPSHPLHNPKYANDNRSVFRPFGFGMRDCLGKNLAHAEIRVVVSRILYRFDYELGPNQEDWHSSQKCYLAWDKKPLILTLKPRDFAP</sequence>
<gene>
    <name evidence="9" type="ORF">FIESC28_09853</name>
</gene>
<dbReference type="SUPFAM" id="SSF48264">
    <property type="entry name" value="Cytochrome P450"/>
    <property type="match status" value="1"/>
</dbReference>
<dbReference type="PROSITE" id="PS00086">
    <property type="entry name" value="CYTOCHROME_P450"/>
    <property type="match status" value="1"/>
</dbReference>
<dbReference type="Pfam" id="PF00067">
    <property type="entry name" value="p450"/>
    <property type="match status" value="1"/>
</dbReference>
<dbReference type="PRINTS" id="PR00385">
    <property type="entry name" value="P450"/>
</dbReference>
<evidence type="ECO:0000313" key="10">
    <source>
        <dbReference type="Proteomes" id="UP000253153"/>
    </source>
</evidence>
<feature type="binding site" description="axial binding residue" evidence="6">
    <location>
        <position position="461"/>
    </location>
    <ligand>
        <name>heme</name>
        <dbReference type="ChEBI" id="CHEBI:30413"/>
    </ligand>
    <ligandPart>
        <name>Fe</name>
        <dbReference type="ChEBI" id="CHEBI:18248"/>
    </ligandPart>
</feature>
<dbReference type="GO" id="GO:0020037">
    <property type="term" value="F:heme binding"/>
    <property type="evidence" value="ECO:0007669"/>
    <property type="project" value="InterPro"/>
</dbReference>
<comment type="cofactor">
    <cofactor evidence="1 6">
        <name>heme</name>
        <dbReference type="ChEBI" id="CHEBI:30413"/>
    </cofactor>
</comment>
<dbReference type="AlphaFoldDB" id="A0A366QXR1"/>
<keyword evidence="3 6" id="KW-0349">Heme</keyword>
<dbReference type="GeneID" id="41999284"/>
<protein>
    <submittedName>
        <fullName evidence="9">Uncharacterized protein</fullName>
    </submittedName>
</protein>
<keyword evidence="10" id="KW-1185">Reference proteome</keyword>
<dbReference type="InterPro" id="IPR017972">
    <property type="entry name" value="Cyt_P450_CS"/>
</dbReference>
<dbReference type="InterPro" id="IPR036396">
    <property type="entry name" value="Cyt_P450_sf"/>
</dbReference>
<dbReference type="GO" id="GO:0004497">
    <property type="term" value="F:monooxygenase activity"/>
    <property type="evidence" value="ECO:0007669"/>
    <property type="project" value="UniProtKB-KW"/>
</dbReference>
<organism evidence="9 10">
    <name type="scientific">Fusarium coffeatum</name>
    <dbReference type="NCBI Taxonomy" id="231269"/>
    <lineage>
        <taxon>Eukaryota</taxon>
        <taxon>Fungi</taxon>
        <taxon>Dikarya</taxon>
        <taxon>Ascomycota</taxon>
        <taxon>Pezizomycotina</taxon>
        <taxon>Sordariomycetes</taxon>
        <taxon>Hypocreomycetidae</taxon>
        <taxon>Hypocreales</taxon>
        <taxon>Nectriaceae</taxon>
        <taxon>Fusarium</taxon>
        <taxon>Fusarium incarnatum-equiseti species complex</taxon>
    </lineage>
</organism>
<keyword evidence="5 6" id="KW-0408">Iron</keyword>
<reference evidence="9 10" key="1">
    <citation type="submission" date="2018-06" db="EMBL/GenBank/DDBJ databases">
        <title>Fusarium incarnatum-equiseti species complex species 28.</title>
        <authorList>
            <person name="Gardiner D.M."/>
        </authorList>
    </citation>
    <scope>NUCLEOTIDE SEQUENCE [LARGE SCALE GENOMIC DNA]</scope>
    <source>
        <strain evidence="9 10">FIESC_28</strain>
    </source>
</reference>
<dbReference type="Proteomes" id="UP000253153">
    <property type="component" value="Unassembled WGS sequence"/>
</dbReference>
<keyword evidence="7" id="KW-0503">Monooxygenase</keyword>
<keyword evidence="4 6" id="KW-0479">Metal-binding</keyword>
<keyword evidence="8" id="KW-1133">Transmembrane helix</keyword>
<dbReference type="Gene3D" id="1.10.630.10">
    <property type="entry name" value="Cytochrome P450"/>
    <property type="match status" value="1"/>
</dbReference>
<keyword evidence="7" id="KW-0560">Oxidoreductase</keyword>
<keyword evidence="8" id="KW-0472">Membrane</keyword>
<evidence type="ECO:0000256" key="7">
    <source>
        <dbReference type="RuleBase" id="RU000461"/>
    </source>
</evidence>
<dbReference type="GO" id="GO:0005506">
    <property type="term" value="F:iron ion binding"/>
    <property type="evidence" value="ECO:0007669"/>
    <property type="project" value="InterPro"/>
</dbReference>
<comment type="similarity">
    <text evidence="2 7">Belongs to the cytochrome P450 family.</text>
</comment>
<dbReference type="InterPro" id="IPR002401">
    <property type="entry name" value="Cyt_P450_E_grp-I"/>
</dbReference>
<feature type="transmembrane region" description="Helical" evidence="8">
    <location>
        <begin position="21"/>
        <end position="46"/>
    </location>
</feature>
<proteinExistence type="inferred from homology"/>
<evidence type="ECO:0000256" key="2">
    <source>
        <dbReference type="ARBA" id="ARBA00010617"/>
    </source>
</evidence>
<dbReference type="InterPro" id="IPR001128">
    <property type="entry name" value="Cyt_P450"/>
</dbReference>
<dbReference type="InterPro" id="IPR050121">
    <property type="entry name" value="Cytochrome_P450_monoxygenase"/>
</dbReference>
<evidence type="ECO:0000256" key="1">
    <source>
        <dbReference type="ARBA" id="ARBA00001971"/>
    </source>
</evidence>
<evidence type="ECO:0000313" key="9">
    <source>
        <dbReference type="EMBL" id="RBR09522.1"/>
    </source>
</evidence>
<evidence type="ECO:0000256" key="3">
    <source>
        <dbReference type="ARBA" id="ARBA00022617"/>
    </source>
</evidence>
<dbReference type="GO" id="GO:0016705">
    <property type="term" value="F:oxidoreductase activity, acting on paired donors, with incorporation or reduction of molecular oxygen"/>
    <property type="evidence" value="ECO:0007669"/>
    <property type="project" value="InterPro"/>
</dbReference>
<dbReference type="EMBL" id="QKXC01000263">
    <property type="protein sequence ID" value="RBR09522.1"/>
    <property type="molecule type" value="Genomic_DNA"/>
</dbReference>
<name>A0A366QXR1_9HYPO</name>
<evidence type="ECO:0000256" key="8">
    <source>
        <dbReference type="SAM" id="Phobius"/>
    </source>
</evidence>
<dbReference type="RefSeq" id="XP_031011973.1">
    <property type="nucleotide sequence ID" value="XM_031163988.1"/>
</dbReference>
<accession>A0A366QXR1</accession>
<dbReference type="PANTHER" id="PTHR24305">
    <property type="entry name" value="CYTOCHROME P450"/>
    <property type="match status" value="1"/>
</dbReference>
<dbReference type="OrthoDB" id="1470350at2759"/>
<dbReference type="PRINTS" id="PR00463">
    <property type="entry name" value="EP450I"/>
</dbReference>
<dbReference type="PANTHER" id="PTHR24305:SF210">
    <property type="entry name" value="CYTOCHROME P450 MONOOXYGENASE ASQL-RELATED"/>
    <property type="match status" value="1"/>
</dbReference>